<dbReference type="PROSITE" id="PS50805">
    <property type="entry name" value="KRAB"/>
    <property type="match status" value="1"/>
</dbReference>
<protein>
    <submittedName>
        <fullName evidence="16">Zinc finger protein 707</fullName>
    </submittedName>
</protein>
<dbReference type="Pfam" id="PF00096">
    <property type="entry name" value="zf-C2H2"/>
    <property type="match status" value="5"/>
</dbReference>
<reference evidence="16" key="1">
    <citation type="submission" date="2025-08" db="UniProtKB">
        <authorList>
            <consortium name="RefSeq"/>
        </authorList>
    </citation>
    <scope>IDENTIFICATION</scope>
</reference>
<evidence type="ECO:0000256" key="4">
    <source>
        <dbReference type="ARBA" id="ARBA00022737"/>
    </source>
</evidence>
<evidence type="ECO:0000313" key="15">
    <source>
        <dbReference type="Proteomes" id="UP000248480"/>
    </source>
</evidence>
<dbReference type="SUPFAM" id="SSF109640">
    <property type="entry name" value="KRAB domain (Kruppel-associated box)"/>
    <property type="match status" value="1"/>
</dbReference>
<sequence>MDVPQVLREPVTFEDVAVHFSKEEWACLDPSQRVLYQDVMLENFRTLAALGLHGLRPQLVLCLEKWVEPWADKWERSEALAWPRGSSPESLRREIEQLCENKTNRGDPEFSGTPGWGGPQLPSLREGTGRPRQEGPCGPPSPPPGSPPVREGARGTVAFPKDCVLSSGRGRQLPGATSASGAGRRPALPRPACGRRRGCRAGEHAFICGTCGKVLSSHSRLVTHETVHTGAKALECFQCGRAFRWASNLLRHQRGHAREKPFRCEQCGRAFRLRDRLTQHRKVHSEHRPHRCAACGKAFKQRSNLLRHQLAHTGERPFRCGACSKAFRTKENLTHHLRVHSGEKPYTCAECGKAYRWPKGFSIHQQLHRAQRSYTCDLCGKGFRHLGFFTRHQRTHRRGDV</sequence>
<name>A0A2Y9G2Z7_TRIMA</name>
<evidence type="ECO:0000256" key="5">
    <source>
        <dbReference type="ARBA" id="ARBA00022771"/>
    </source>
</evidence>
<evidence type="ECO:0000256" key="7">
    <source>
        <dbReference type="ARBA" id="ARBA00023015"/>
    </source>
</evidence>
<feature type="compositionally biased region" description="Pro residues" evidence="12">
    <location>
        <begin position="137"/>
        <end position="147"/>
    </location>
</feature>
<dbReference type="GO" id="GO:0005634">
    <property type="term" value="C:nucleus"/>
    <property type="evidence" value="ECO:0007669"/>
    <property type="project" value="UniProtKB-SubCell"/>
</dbReference>
<dbReference type="GO" id="GO:0001228">
    <property type="term" value="F:DNA-binding transcription activator activity, RNA polymerase II-specific"/>
    <property type="evidence" value="ECO:0007669"/>
    <property type="project" value="TreeGrafter"/>
</dbReference>
<keyword evidence="9" id="KW-0804">Transcription</keyword>
<feature type="domain" description="C2H2-type" evidence="13">
    <location>
        <begin position="374"/>
        <end position="396"/>
    </location>
</feature>
<dbReference type="FunFam" id="3.30.160.60:FF:000508">
    <property type="entry name" value="Myeloid zinc finger 1"/>
    <property type="match status" value="1"/>
</dbReference>
<dbReference type="AlphaFoldDB" id="A0A2Y9G2Z7"/>
<keyword evidence="6" id="KW-0862">Zinc</keyword>
<evidence type="ECO:0000256" key="6">
    <source>
        <dbReference type="ARBA" id="ARBA00022833"/>
    </source>
</evidence>
<feature type="compositionally biased region" description="Low complexity" evidence="12">
    <location>
        <begin position="179"/>
        <end position="192"/>
    </location>
</feature>
<feature type="region of interest" description="Disordered" evidence="12">
    <location>
        <begin position="102"/>
        <end position="194"/>
    </location>
</feature>
<keyword evidence="3" id="KW-0479">Metal-binding</keyword>
<dbReference type="InParanoid" id="A0A2Y9G2Z7"/>
<evidence type="ECO:0000256" key="11">
    <source>
        <dbReference type="PROSITE-ProRule" id="PRU00042"/>
    </source>
</evidence>
<feature type="domain" description="C2H2-type" evidence="13">
    <location>
        <begin position="346"/>
        <end position="373"/>
    </location>
</feature>
<evidence type="ECO:0000256" key="1">
    <source>
        <dbReference type="ARBA" id="ARBA00004123"/>
    </source>
</evidence>
<keyword evidence="5 11" id="KW-0863">Zinc-finger</keyword>
<evidence type="ECO:0000313" key="16">
    <source>
        <dbReference type="RefSeq" id="XP_012414244.1"/>
    </source>
</evidence>
<dbReference type="OrthoDB" id="6077919at2759"/>
<dbReference type="FunFam" id="3.30.160.60:FF:000710">
    <property type="entry name" value="Zinc finger protein 768"/>
    <property type="match status" value="1"/>
</dbReference>
<keyword evidence="10" id="KW-0539">Nucleus</keyword>
<comment type="similarity">
    <text evidence="2">Belongs to the krueppel C2H2-type zinc-finger protein family.</text>
</comment>
<dbReference type="GO" id="GO:0008270">
    <property type="term" value="F:zinc ion binding"/>
    <property type="evidence" value="ECO:0007669"/>
    <property type="project" value="UniProtKB-KW"/>
</dbReference>
<feature type="domain" description="C2H2-type" evidence="13">
    <location>
        <begin position="290"/>
        <end position="317"/>
    </location>
</feature>
<dbReference type="FunFam" id="3.30.160.60:FF:002737">
    <property type="entry name" value="AGAP008430-PA"/>
    <property type="match status" value="1"/>
</dbReference>
<comment type="subcellular location">
    <subcellularLocation>
        <location evidence="1">Nucleus</location>
    </subcellularLocation>
</comment>
<dbReference type="FunCoup" id="A0A2Y9G2Z7">
    <property type="interactions" value="159"/>
</dbReference>
<dbReference type="RefSeq" id="XP_012414244.1">
    <property type="nucleotide sequence ID" value="XM_012558790.2"/>
</dbReference>
<dbReference type="FunFam" id="3.30.160.60:FF:000634">
    <property type="entry name" value="Zinc finger X-chromosomal protein"/>
    <property type="match status" value="1"/>
</dbReference>
<dbReference type="SMART" id="SM00355">
    <property type="entry name" value="ZnF_C2H2"/>
    <property type="match status" value="7"/>
</dbReference>
<dbReference type="CDD" id="cd07765">
    <property type="entry name" value="KRAB_A-box"/>
    <property type="match status" value="1"/>
</dbReference>
<feature type="domain" description="C2H2-type" evidence="13">
    <location>
        <begin position="206"/>
        <end position="233"/>
    </location>
</feature>
<dbReference type="PROSITE" id="PS00028">
    <property type="entry name" value="ZINC_FINGER_C2H2_1"/>
    <property type="match status" value="7"/>
</dbReference>
<evidence type="ECO:0000259" key="13">
    <source>
        <dbReference type="PROSITE" id="PS50157"/>
    </source>
</evidence>
<evidence type="ECO:0000256" key="9">
    <source>
        <dbReference type="ARBA" id="ARBA00023163"/>
    </source>
</evidence>
<dbReference type="PANTHER" id="PTHR24393">
    <property type="entry name" value="ZINC FINGER PROTEIN"/>
    <property type="match status" value="1"/>
</dbReference>
<dbReference type="FunFam" id="3.30.160.60:FF:002853">
    <property type="entry name" value="zinc finger protein 707 isoform X1"/>
    <property type="match status" value="1"/>
</dbReference>
<dbReference type="Gene3D" id="6.10.140.140">
    <property type="match status" value="1"/>
</dbReference>
<keyword evidence="7" id="KW-0805">Transcription regulation</keyword>
<dbReference type="InterPro" id="IPR036236">
    <property type="entry name" value="Znf_C2H2_sf"/>
</dbReference>
<feature type="domain" description="KRAB" evidence="14">
    <location>
        <begin position="11"/>
        <end position="82"/>
    </location>
</feature>
<dbReference type="GO" id="GO:0000978">
    <property type="term" value="F:RNA polymerase II cis-regulatory region sequence-specific DNA binding"/>
    <property type="evidence" value="ECO:0007669"/>
    <property type="project" value="TreeGrafter"/>
</dbReference>
<gene>
    <name evidence="16" type="primary">ZNF707</name>
</gene>
<evidence type="ECO:0000256" key="12">
    <source>
        <dbReference type="SAM" id="MobiDB-lite"/>
    </source>
</evidence>
<dbReference type="KEGG" id="tmu:101347793"/>
<keyword evidence="15" id="KW-1185">Reference proteome</keyword>
<evidence type="ECO:0000256" key="2">
    <source>
        <dbReference type="ARBA" id="ARBA00006991"/>
    </source>
</evidence>
<keyword evidence="8" id="KW-0238">DNA-binding</keyword>
<evidence type="ECO:0000256" key="3">
    <source>
        <dbReference type="ARBA" id="ARBA00022723"/>
    </source>
</evidence>
<dbReference type="SUPFAM" id="SSF57667">
    <property type="entry name" value="beta-beta-alpha zinc fingers"/>
    <property type="match status" value="4"/>
</dbReference>
<dbReference type="Pfam" id="PF01352">
    <property type="entry name" value="KRAB"/>
    <property type="match status" value="1"/>
</dbReference>
<dbReference type="Proteomes" id="UP000248480">
    <property type="component" value="Unplaced"/>
</dbReference>
<dbReference type="CTD" id="286075"/>
<feature type="domain" description="C2H2-type" evidence="13">
    <location>
        <begin position="318"/>
        <end position="345"/>
    </location>
</feature>
<proteinExistence type="inferred from homology"/>
<organism evidence="15 16">
    <name type="scientific">Trichechus manatus latirostris</name>
    <name type="common">Florida manatee</name>
    <dbReference type="NCBI Taxonomy" id="127582"/>
    <lineage>
        <taxon>Eukaryota</taxon>
        <taxon>Metazoa</taxon>
        <taxon>Chordata</taxon>
        <taxon>Craniata</taxon>
        <taxon>Vertebrata</taxon>
        <taxon>Euteleostomi</taxon>
        <taxon>Mammalia</taxon>
        <taxon>Eutheria</taxon>
        <taxon>Afrotheria</taxon>
        <taxon>Sirenia</taxon>
        <taxon>Trichechidae</taxon>
        <taxon>Trichechus</taxon>
    </lineage>
</organism>
<dbReference type="PANTHER" id="PTHR24393:SF158">
    <property type="entry name" value="C2H2-TYPE DOMAIN-CONTAINING PROTEIN"/>
    <property type="match status" value="1"/>
</dbReference>
<dbReference type="InterPro" id="IPR001909">
    <property type="entry name" value="KRAB"/>
</dbReference>
<feature type="domain" description="C2H2-type" evidence="13">
    <location>
        <begin position="234"/>
        <end position="261"/>
    </location>
</feature>
<evidence type="ECO:0000256" key="8">
    <source>
        <dbReference type="ARBA" id="ARBA00023125"/>
    </source>
</evidence>
<dbReference type="FunFam" id="3.30.160.60:FF:001228">
    <property type="entry name" value="Zinc finger protein 236"/>
    <property type="match status" value="1"/>
</dbReference>
<keyword evidence="4" id="KW-0677">Repeat</keyword>
<dbReference type="PROSITE" id="PS50157">
    <property type="entry name" value="ZINC_FINGER_C2H2_2"/>
    <property type="match status" value="7"/>
</dbReference>
<dbReference type="GeneID" id="101347793"/>
<dbReference type="InterPro" id="IPR013087">
    <property type="entry name" value="Znf_C2H2_type"/>
</dbReference>
<dbReference type="GO" id="GO:0042802">
    <property type="term" value="F:identical protein binding"/>
    <property type="evidence" value="ECO:0007669"/>
    <property type="project" value="UniProtKB-ARBA"/>
</dbReference>
<dbReference type="InterPro" id="IPR036051">
    <property type="entry name" value="KRAB_dom_sf"/>
</dbReference>
<evidence type="ECO:0000259" key="14">
    <source>
        <dbReference type="PROSITE" id="PS50805"/>
    </source>
</evidence>
<dbReference type="Gene3D" id="3.30.160.60">
    <property type="entry name" value="Classic Zinc Finger"/>
    <property type="match status" value="7"/>
</dbReference>
<dbReference type="SMART" id="SM00349">
    <property type="entry name" value="KRAB"/>
    <property type="match status" value="1"/>
</dbReference>
<feature type="domain" description="C2H2-type" evidence="13">
    <location>
        <begin position="262"/>
        <end position="289"/>
    </location>
</feature>
<evidence type="ECO:0000256" key="10">
    <source>
        <dbReference type="ARBA" id="ARBA00023242"/>
    </source>
</evidence>
<accession>A0A2Y9G2Z7</accession>